<gene>
    <name evidence="2" type="ORF">C7H61_05395</name>
</gene>
<proteinExistence type="predicted"/>
<feature type="transmembrane region" description="Helical" evidence="1">
    <location>
        <begin position="21"/>
        <end position="43"/>
    </location>
</feature>
<evidence type="ECO:0000313" key="2">
    <source>
        <dbReference type="EMBL" id="PSG92013.1"/>
    </source>
</evidence>
<dbReference type="Proteomes" id="UP000238430">
    <property type="component" value="Unassembled WGS sequence"/>
</dbReference>
<name>A0A2T1NGM2_9FLAO</name>
<keyword evidence="3" id="KW-1185">Reference proteome</keyword>
<dbReference type="EMBL" id="PXOT01000020">
    <property type="protein sequence ID" value="PSG92013.1"/>
    <property type="molecule type" value="Genomic_DNA"/>
</dbReference>
<feature type="transmembrane region" description="Helical" evidence="1">
    <location>
        <begin position="94"/>
        <end position="114"/>
    </location>
</feature>
<evidence type="ECO:0000313" key="3">
    <source>
        <dbReference type="Proteomes" id="UP000238430"/>
    </source>
</evidence>
<dbReference type="AlphaFoldDB" id="A0A2T1NGM2"/>
<evidence type="ECO:0000256" key="1">
    <source>
        <dbReference type="SAM" id="Phobius"/>
    </source>
</evidence>
<keyword evidence="1" id="KW-0812">Transmembrane</keyword>
<organism evidence="2 3">
    <name type="scientific">Mesoflavibacter zeaxanthinifaciens subsp. sabulilitoris</name>
    <dbReference type="NCBI Taxonomy" id="1520893"/>
    <lineage>
        <taxon>Bacteria</taxon>
        <taxon>Pseudomonadati</taxon>
        <taxon>Bacteroidota</taxon>
        <taxon>Flavobacteriia</taxon>
        <taxon>Flavobacteriales</taxon>
        <taxon>Flavobacteriaceae</taxon>
        <taxon>Mesoflavibacter</taxon>
    </lineage>
</organism>
<protein>
    <submittedName>
        <fullName evidence="2">Uncharacterized protein</fullName>
    </submittedName>
</protein>
<accession>A0A2T1NGM2</accession>
<feature type="transmembrane region" description="Helical" evidence="1">
    <location>
        <begin position="126"/>
        <end position="143"/>
    </location>
</feature>
<feature type="transmembrane region" description="Helical" evidence="1">
    <location>
        <begin position="63"/>
        <end position="87"/>
    </location>
</feature>
<sequence length="180" mass="21372">MNNKQQKSTGVKSKFQLTDNKSFILGTIVATMIAITPYLFYSYESVPDRKIWDTFLFTYDSKYYGSALAGVWTIMGKFIPLYLLIIWFFTCRHWWYHALIIPIIMYIFQLINVINEDLQYVDSNQFKYLIIAMAIVIPSIYLIRARIFHKINSVNKSIQELEDELTFKPKSLWGKIKQYF</sequence>
<comment type="caution">
    <text evidence="2">The sequence shown here is derived from an EMBL/GenBank/DDBJ whole genome shotgun (WGS) entry which is preliminary data.</text>
</comment>
<reference evidence="2 3" key="1">
    <citation type="submission" date="2018-03" db="EMBL/GenBank/DDBJ databases">
        <title>Mesoflavibacter sp. HG37 and Mesoflavibacter sp. HG96 sp.nov., two marine bacteria isolated from seawater of Western Pacific Ocean.</title>
        <authorList>
            <person name="Cheng H."/>
            <person name="Wu Y.-H."/>
            <person name="Guo L.-L."/>
            <person name="Xu X.-W."/>
        </authorList>
    </citation>
    <scope>NUCLEOTIDE SEQUENCE [LARGE SCALE GENOMIC DNA]</scope>
    <source>
        <strain evidence="2 3">KCTC 42117</strain>
    </source>
</reference>
<keyword evidence="1" id="KW-0472">Membrane</keyword>
<keyword evidence="1" id="KW-1133">Transmembrane helix</keyword>
<dbReference type="OrthoDB" id="1446731at2"/>